<organism evidence="1 2">
    <name type="scientific">Synoicihabitans lomoniglobus</name>
    <dbReference type="NCBI Taxonomy" id="2909285"/>
    <lineage>
        <taxon>Bacteria</taxon>
        <taxon>Pseudomonadati</taxon>
        <taxon>Verrucomicrobiota</taxon>
        <taxon>Opitutia</taxon>
        <taxon>Opitutales</taxon>
        <taxon>Opitutaceae</taxon>
        <taxon>Synoicihabitans</taxon>
    </lineage>
</organism>
<dbReference type="RefSeq" id="WP_330929789.1">
    <property type="nucleotide sequence ID" value="NZ_CP119075.1"/>
</dbReference>
<gene>
    <name evidence="1" type="ORF">PXH66_14690</name>
</gene>
<dbReference type="Proteomes" id="UP001218638">
    <property type="component" value="Chromosome"/>
</dbReference>
<name>A0AAE9ZUK3_9BACT</name>
<dbReference type="EMBL" id="CP119075">
    <property type="protein sequence ID" value="WED63581.1"/>
    <property type="molecule type" value="Genomic_DNA"/>
</dbReference>
<reference evidence="1" key="1">
    <citation type="submission" date="2023-03" db="EMBL/GenBank/DDBJ databases">
        <title>Lomoglobus Profundus gen. nov., sp. nov., a novel member of the phylum Verrucomicrobia, isolated from deep-marine sediment of South China Sea.</title>
        <authorList>
            <person name="Ahmad T."/>
            <person name="Ishaq S.E."/>
            <person name="Wang F."/>
        </authorList>
    </citation>
    <scope>NUCLEOTIDE SEQUENCE</scope>
    <source>
        <strain evidence="1">LMO-M01</strain>
    </source>
</reference>
<proteinExistence type="predicted"/>
<keyword evidence="2" id="KW-1185">Reference proteome</keyword>
<dbReference type="AlphaFoldDB" id="A0AAE9ZUK3"/>
<evidence type="ECO:0000313" key="2">
    <source>
        <dbReference type="Proteomes" id="UP001218638"/>
    </source>
</evidence>
<protein>
    <submittedName>
        <fullName evidence="1">Uncharacterized protein</fullName>
    </submittedName>
</protein>
<dbReference type="KEGG" id="slom:PXH66_14690"/>
<accession>A0AAE9ZUK3</accession>
<sequence length="93" mass="10059">MDLAEFKTVADPQALNLALQALWHDARGDWNRAHTLAQQADSAAGDWVHAYLHRKEGDIGNAGYWYTRAGQPAVGASVSLDDEWAAIATALLA</sequence>
<evidence type="ECO:0000313" key="1">
    <source>
        <dbReference type="EMBL" id="WED63581.1"/>
    </source>
</evidence>